<sequence>MNSKNMQFQQNLNAMIQDLKTQVEQLANTTIPNPKGNASVVSLRSSKELPQQVTPQQKS</sequence>
<feature type="non-terminal residue" evidence="2">
    <location>
        <position position="1"/>
    </location>
</feature>
<keyword evidence="3" id="KW-1185">Reference proteome</keyword>
<organism evidence="2 3">
    <name type="scientific">Mucuna pruriens</name>
    <name type="common">Velvet bean</name>
    <name type="synonym">Dolichos pruriens</name>
    <dbReference type="NCBI Taxonomy" id="157652"/>
    <lineage>
        <taxon>Eukaryota</taxon>
        <taxon>Viridiplantae</taxon>
        <taxon>Streptophyta</taxon>
        <taxon>Embryophyta</taxon>
        <taxon>Tracheophyta</taxon>
        <taxon>Spermatophyta</taxon>
        <taxon>Magnoliopsida</taxon>
        <taxon>eudicotyledons</taxon>
        <taxon>Gunneridae</taxon>
        <taxon>Pentapetalae</taxon>
        <taxon>rosids</taxon>
        <taxon>fabids</taxon>
        <taxon>Fabales</taxon>
        <taxon>Fabaceae</taxon>
        <taxon>Papilionoideae</taxon>
        <taxon>50 kb inversion clade</taxon>
        <taxon>NPAAA clade</taxon>
        <taxon>indigoferoid/millettioid clade</taxon>
        <taxon>Phaseoleae</taxon>
        <taxon>Mucuna</taxon>
    </lineage>
</organism>
<evidence type="ECO:0000313" key="2">
    <source>
        <dbReference type="EMBL" id="RDX93193.1"/>
    </source>
</evidence>
<evidence type="ECO:0000256" key="1">
    <source>
        <dbReference type="SAM" id="MobiDB-lite"/>
    </source>
</evidence>
<proteinExistence type="predicted"/>
<name>A0A371GS02_MUCPR</name>
<dbReference type="Proteomes" id="UP000257109">
    <property type="component" value="Unassembled WGS sequence"/>
</dbReference>
<accession>A0A371GS02</accession>
<protein>
    <submittedName>
        <fullName evidence="2">Uncharacterized protein</fullName>
    </submittedName>
</protein>
<gene>
    <name evidence="2" type="ORF">CR513_24591</name>
</gene>
<dbReference type="OrthoDB" id="1937287at2759"/>
<feature type="region of interest" description="Disordered" evidence="1">
    <location>
        <begin position="29"/>
        <end position="59"/>
    </location>
</feature>
<comment type="caution">
    <text evidence="2">The sequence shown here is derived from an EMBL/GenBank/DDBJ whole genome shotgun (WGS) entry which is preliminary data.</text>
</comment>
<reference evidence="2" key="1">
    <citation type="submission" date="2018-05" db="EMBL/GenBank/DDBJ databases">
        <title>Draft genome of Mucuna pruriens seed.</title>
        <authorList>
            <person name="Nnadi N.E."/>
            <person name="Vos R."/>
            <person name="Hasami M.H."/>
            <person name="Devisetty U.K."/>
            <person name="Aguiy J.C."/>
        </authorList>
    </citation>
    <scope>NUCLEOTIDE SEQUENCE [LARGE SCALE GENOMIC DNA]</scope>
    <source>
        <strain evidence="2">JCA_2017</strain>
    </source>
</reference>
<evidence type="ECO:0000313" key="3">
    <source>
        <dbReference type="Proteomes" id="UP000257109"/>
    </source>
</evidence>
<feature type="compositionally biased region" description="Polar residues" evidence="1">
    <location>
        <begin position="39"/>
        <end position="59"/>
    </location>
</feature>
<dbReference type="EMBL" id="QJKJ01004678">
    <property type="protein sequence ID" value="RDX93193.1"/>
    <property type="molecule type" value="Genomic_DNA"/>
</dbReference>
<dbReference type="AlphaFoldDB" id="A0A371GS02"/>